<feature type="compositionally biased region" description="Basic and acidic residues" evidence="1">
    <location>
        <begin position="161"/>
        <end position="173"/>
    </location>
</feature>
<evidence type="ECO:0000313" key="3">
    <source>
        <dbReference type="Proteomes" id="UP001610446"/>
    </source>
</evidence>
<protein>
    <recommendedName>
        <fullName evidence="4">DUF2439 domain-containing protein</fullName>
    </recommendedName>
</protein>
<feature type="compositionally biased region" description="Low complexity" evidence="1">
    <location>
        <begin position="147"/>
        <end position="160"/>
    </location>
</feature>
<dbReference type="EMBL" id="JBFXLU010000380">
    <property type="protein sequence ID" value="KAL2827908.1"/>
    <property type="molecule type" value="Genomic_DNA"/>
</dbReference>
<dbReference type="Proteomes" id="UP001610446">
    <property type="component" value="Unassembled WGS sequence"/>
</dbReference>
<organism evidence="2 3">
    <name type="scientific">Aspergillus pseudoustus</name>
    <dbReference type="NCBI Taxonomy" id="1810923"/>
    <lineage>
        <taxon>Eukaryota</taxon>
        <taxon>Fungi</taxon>
        <taxon>Dikarya</taxon>
        <taxon>Ascomycota</taxon>
        <taxon>Pezizomycotina</taxon>
        <taxon>Eurotiomycetes</taxon>
        <taxon>Eurotiomycetidae</taxon>
        <taxon>Eurotiales</taxon>
        <taxon>Aspergillaceae</taxon>
        <taxon>Aspergillus</taxon>
        <taxon>Aspergillus subgen. Nidulantes</taxon>
    </lineage>
</organism>
<feature type="compositionally biased region" description="Acidic residues" evidence="1">
    <location>
        <begin position="203"/>
        <end position="212"/>
    </location>
</feature>
<name>A0ABR4IMB4_9EURO</name>
<reference evidence="2 3" key="1">
    <citation type="submission" date="2024-07" db="EMBL/GenBank/DDBJ databases">
        <title>Section-level genome sequencing and comparative genomics of Aspergillus sections Usti and Cavernicolus.</title>
        <authorList>
            <consortium name="Lawrence Berkeley National Laboratory"/>
            <person name="Nybo J.L."/>
            <person name="Vesth T.C."/>
            <person name="Theobald S."/>
            <person name="Frisvad J.C."/>
            <person name="Larsen T.O."/>
            <person name="Kjaerboelling I."/>
            <person name="Rothschild-Mancinelli K."/>
            <person name="Lyhne E.K."/>
            <person name="Kogle M.E."/>
            <person name="Barry K."/>
            <person name="Clum A."/>
            <person name="Na H."/>
            <person name="Ledsgaard L."/>
            <person name="Lin J."/>
            <person name="Lipzen A."/>
            <person name="Kuo A."/>
            <person name="Riley R."/>
            <person name="Mondo S."/>
            <person name="Labutti K."/>
            <person name="Haridas S."/>
            <person name="Pangalinan J."/>
            <person name="Salamov A.A."/>
            <person name="Simmons B.A."/>
            <person name="Magnuson J.K."/>
            <person name="Chen J."/>
            <person name="Drula E."/>
            <person name="Henrissat B."/>
            <person name="Wiebenga A."/>
            <person name="Lubbers R.J."/>
            <person name="Gomes A.C."/>
            <person name="Makela M.R."/>
            <person name="Stajich J."/>
            <person name="Grigoriev I.V."/>
            <person name="Mortensen U.H."/>
            <person name="De Vries R.P."/>
            <person name="Baker S.E."/>
            <person name="Andersen M.R."/>
        </authorList>
    </citation>
    <scope>NUCLEOTIDE SEQUENCE [LARGE SCALE GENOMIC DNA]</scope>
    <source>
        <strain evidence="2 3">CBS 123904</strain>
    </source>
</reference>
<evidence type="ECO:0000256" key="1">
    <source>
        <dbReference type="SAM" id="MobiDB-lite"/>
    </source>
</evidence>
<feature type="compositionally biased region" description="Low complexity" evidence="1">
    <location>
        <begin position="38"/>
        <end position="57"/>
    </location>
</feature>
<feature type="region of interest" description="Disordered" evidence="1">
    <location>
        <begin position="38"/>
        <end position="251"/>
    </location>
</feature>
<evidence type="ECO:0000313" key="2">
    <source>
        <dbReference type="EMBL" id="KAL2827908.1"/>
    </source>
</evidence>
<keyword evidence="3" id="KW-1185">Reference proteome</keyword>
<feature type="compositionally biased region" description="Low complexity" evidence="1">
    <location>
        <begin position="124"/>
        <end position="140"/>
    </location>
</feature>
<feature type="compositionally biased region" description="Basic and acidic residues" evidence="1">
    <location>
        <begin position="86"/>
        <end position="102"/>
    </location>
</feature>
<accession>A0ABR4IMB4</accession>
<sequence length="251" mass="26875">MPHPAHVYKKGIEARYDGVKVTVTKTESLEVDTRLILPHLRSSGRPPSPLLSSESSSPPSPSRRTITAGDSSLERNMGRLAITDGRSGETGRRSSLYDREPEMQSQSRLGAKSGYEGDCERSSTKSGTPTSTSASSGGKSLVRAFLGSMGMSGTSSVVSRSEMKKNRDKKDTARSVASSNGRSRSRSRSGYVADWDDGYNSQDEYDEYDTDESYSTVKTLRPPVPTGPVARAGVAASATSSWYEVSPSGLG</sequence>
<proteinExistence type="predicted"/>
<gene>
    <name evidence="2" type="ORF">BJY01DRAFT_255525</name>
</gene>
<evidence type="ECO:0008006" key="4">
    <source>
        <dbReference type="Google" id="ProtNLM"/>
    </source>
</evidence>
<comment type="caution">
    <text evidence="2">The sequence shown here is derived from an EMBL/GenBank/DDBJ whole genome shotgun (WGS) entry which is preliminary data.</text>
</comment>